<reference evidence="2" key="1">
    <citation type="journal article" date="2021" name="Proc. Natl. Acad. Sci. U.S.A.">
        <title>A Catalog of Tens of Thousands of Viruses from Human Metagenomes Reveals Hidden Associations with Chronic Diseases.</title>
        <authorList>
            <person name="Tisza M.J."/>
            <person name="Buck C.B."/>
        </authorList>
    </citation>
    <scope>NUCLEOTIDE SEQUENCE</scope>
    <source>
        <strain evidence="2">CtplG2</strain>
    </source>
</reference>
<protein>
    <submittedName>
        <fullName evidence="2">Uncharacterized protein</fullName>
    </submittedName>
</protein>
<organism evidence="2">
    <name type="scientific">Myoviridae sp. ctplG2</name>
    <dbReference type="NCBI Taxonomy" id="2826700"/>
    <lineage>
        <taxon>Viruses</taxon>
        <taxon>Duplodnaviria</taxon>
        <taxon>Heunggongvirae</taxon>
        <taxon>Uroviricota</taxon>
        <taxon>Caudoviricetes</taxon>
    </lineage>
</organism>
<keyword evidence="1" id="KW-0175">Coiled coil</keyword>
<evidence type="ECO:0000256" key="1">
    <source>
        <dbReference type="SAM" id="Coils"/>
    </source>
</evidence>
<evidence type="ECO:0000313" key="2">
    <source>
        <dbReference type="EMBL" id="DAD74166.1"/>
    </source>
</evidence>
<accession>A0A8S5LVW8</accession>
<feature type="coiled-coil region" evidence="1">
    <location>
        <begin position="6"/>
        <end position="36"/>
    </location>
</feature>
<sequence>MAYMTNEEADEYLHLLERKKKALSLESKEREKFKEEWEKILDGTTDKILDYVYCIIGPYELENAPSKTVAALLDMPSLWGDLKKYEEQGEAKKVKGIAEALKIMYQTLKDVGYGENQGIQG</sequence>
<dbReference type="EMBL" id="BK014753">
    <property type="protein sequence ID" value="DAD74166.1"/>
    <property type="molecule type" value="Genomic_DNA"/>
</dbReference>
<name>A0A8S5LVW8_9CAUD</name>
<proteinExistence type="predicted"/>